<dbReference type="STRING" id="945553.A0A0D2Q6U3"/>
<dbReference type="Proteomes" id="UP000054270">
    <property type="component" value="Unassembled WGS sequence"/>
</dbReference>
<accession>A0A0D2Q6U3</accession>
<keyword evidence="1" id="KW-1133">Transmembrane helix</keyword>
<dbReference type="OMA" id="HISTIWP"/>
<feature type="transmembrane region" description="Helical" evidence="1">
    <location>
        <begin position="12"/>
        <end position="31"/>
    </location>
</feature>
<gene>
    <name evidence="2" type="ORF">HYPSUDRAFT_35377</name>
</gene>
<dbReference type="AlphaFoldDB" id="A0A0D2Q6U3"/>
<feature type="transmembrane region" description="Helical" evidence="1">
    <location>
        <begin position="235"/>
        <end position="255"/>
    </location>
</feature>
<dbReference type="EMBL" id="KN817524">
    <property type="protein sequence ID" value="KJA27480.1"/>
    <property type="molecule type" value="Genomic_DNA"/>
</dbReference>
<evidence type="ECO:0000256" key="1">
    <source>
        <dbReference type="SAM" id="Phobius"/>
    </source>
</evidence>
<organism evidence="2 3">
    <name type="scientific">Hypholoma sublateritium (strain FD-334 SS-4)</name>
    <dbReference type="NCBI Taxonomy" id="945553"/>
    <lineage>
        <taxon>Eukaryota</taxon>
        <taxon>Fungi</taxon>
        <taxon>Dikarya</taxon>
        <taxon>Basidiomycota</taxon>
        <taxon>Agaricomycotina</taxon>
        <taxon>Agaricomycetes</taxon>
        <taxon>Agaricomycetidae</taxon>
        <taxon>Agaricales</taxon>
        <taxon>Agaricineae</taxon>
        <taxon>Strophariaceae</taxon>
        <taxon>Hypholoma</taxon>
    </lineage>
</organism>
<protein>
    <submittedName>
        <fullName evidence="2">Uncharacterized protein</fullName>
    </submittedName>
</protein>
<name>A0A0D2Q6U3_HYPSF</name>
<keyword evidence="1" id="KW-0812">Transmembrane</keyword>
<dbReference type="OrthoDB" id="72269at2759"/>
<proteinExistence type="predicted"/>
<reference evidence="3" key="1">
    <citation type="submission" date="2014-04" db="EMBL/GenBank/DDBJ databases">
        <title>Evolutionary Origins and Diversification of the Mycorrhizal Mutualists.</title>
        <authorList>
            <consortium name="DOE Joint Genome Institute"/>
            <consortium name="Mycorrhizal Genomics Consortium"/>
            <person name="Kohler A."/>
            <person name="Kuo A."/>
            <person name="Nagy L.G."/>
            <person name="Floudas D."/>
            <person name="Copeland A."/>
            <person name="Barry K.W."/>
            <person name="Cichocki N."/>
            <person name="Veneault-Fourrey C."/>
            <person name="LaButti K."/>
            <person name="Lindquist E.A."/>
            <person name="Lipzen A."/>
            <person name="Lundell T."/>
            <person name="Morin E."/>
            <person name="Murat C."/>
            <person name="Riley R."/>
            <person name="Ohm R."/>
            <person name="Sun H."/>
            <person name="Tunlid A."/>
            <person name="Henrissat B."/>
            <person name="Grigoriev I.V."/>
            <person name="Hibbett D.S."/>
            <person name="Martin F."/>
        </authorList>
    </citation>
    <scope>NUCLEOTIDE SEQUENCE [LARGE SCALE GENOMIC DNA]</scope>
    <source>
        <strain evidence="3">FD-334 SS-4</strain>
    </source>
</reference>
<sequence length="344" mass="38061">MGKRLLHGPLRQLLPLVTFPSLSALAVHFIWNRFIEANIGSQIGTQCHRDYTPPADSLQKSYFTPYTGFDAFDEAMCPLVTFFDALINCTDTLPFLTYAIATSLPLVLIPNVEAHRKGQSCFLAYPVIFGLLSQVVSVGVIFPIYWLVFILTGGPQKTAESPLLSYTKAHAEALIFGIFTGAVIPSVAMLIMNDFHITAIWQFYPVLVAVAQFSHLQFRPSSQFSSSGYDLLRMLYIGCFITSSSSHISTIWPMVADFSAIKEFLTPSLTPLPYSSSLSLHLLESLKWDITFAYSSTALGMLWFSNNLKELVTIILWYSVAIPLLGFAAAVTGVAIWNEGIMAQ</sequence>
<evidence type="ECO:0000313" key="3">
    <source>
        <dbReference type="Proteomes" id="UP000054270"/>
    </source>
</evidence>
<keyword evidence="1" id="KW-0472">Membrane</keyword>
<feature type="transmembrane region" description="Helical" evidence="1">
    <location>
        <begin position="316"/>
        <end position="337"/>
    </location>
</feature>
<feature type="transmembrane region" description="Helical" evidence="1">
    <location>
        <begin position="122"/>
        <end position="153"/>
    </location>
</feature>
<feature type="transmembrane region" description="Helical" evidence="1">
    <location>
        <begin position="92"/>
        <end position="110"/>
    </location>
</feature>
<keyword evidence="3" id="KW-1185">Reference proteome</keyword>
<evidence type="ECO:0000313" key="2">
    <source>
        <dbReference type="EMBL" id="KJA27480.1"/>
    </source>
</evidence>
<feature type="transmembrane region" description="Helical" evidence="1">
    <location>
        <begin position="173"/>
        <end position="192"/>
    </location>
</feature>
<feature type="transmembrane region" description="Helical" evidence="1">
    <location>
        <begin position="286"/>
        <end position="304"/>
    </location>
</feature>